<comment type="subunit">
    <text evidence="11">Homohexamer.</text>
</comment>
<dbReference type="EC" id="2.7.4.22" evidence="11"/>
<evidence type="ECO:0000256" key="6">
    <source>
        <dbReference type="ARBA" id="ARBA00022741"/>
    </source>
</evidence>
<dbReference type="InterPro" id="IPR001048">
    <property type="entry name" value="Asp/Glu/Uridylate_kinase"/>
</dbReference>
<feature type="binding site" evidence="11">
    <location>
        <position position="50"/>
    </location>
    <ligand>
        <name>UMP</name>
        <dbReference type="ChEBI" id="CHEBI:57865"/>
    </ligand>
</feature>
<dbReference type="GO" id="GO:0044210">
    <property type="term" value="P:'de novo' CTP biosynthetic process"/>
    <property type="evidence" value="ECO:0007669"/>
    <property type="project" value="UniProtKB-UniRule"/>
</dbReference>
<feature type="domain" description="Aspartate/glutamate/uridylate kinase" evidence="12">
    <location>
        <begin position="4"/>
        <end position="213"/>
    </location>
</feature>
<dbReference type="PIRSF" id="PIRSF005650">
    <property type="entry name" value="Uridylate_kin"/>
    <property type="match status" value="1"/>
</dbReference>
<comment type="pathway">
    <text evidence="2 11">Pyrimidine metabolism; CTP biosynthesis via de novo pathway; UDP from UMP (UMPK route): step 1/1.</text>
</comment>
<evidence type="ECO:0000256" key="4">
    <source>
        <dbReference type="ARBA" id="ARBA00022490"/>
    </source>
</evidence>
<dbReference type="RefSeq" id="WP_138078741.1">
    <property type="nucleotide sequence ID" value="NZ_CP040004.1"/>
</dbReference>
<dbReference type="Proteomes" id="UP000310639">
    <property type="component" value="Chromosome"/>
</dbReference>
<comment type="caution">
    <text evidence="11">Lacks conserved residue(s) required for the propagation of feature annotation.</text>
</comment>
<feature type="binding site" evidence="11">
    <location>
        <begin position="131"/>
        <end position="138"/>
    </location>
    <ligand>
        <name>UMP</name>
        <dbReference type="ChEBI" id="CHEBI:57865"/>
    </ligand>
</feature>
<evidence type="ECO:0000313" key="13">
    <source>
        <dbReference type="EMBL" id="QCT42108.1"/>
    </source>
</evidence>
<evidence type="ECO:0000256" key="10">
    <source>
        <dbReference type="ARBA" id="ARBA00047767"/>
    </source>
</evidence>
<keyword evidence="7 11" id="KW-0418">Kinase</keyword>
<accession>A0A4P9A2U4</accession>
<keyword evidence="6 11" id="KW-0547">Nucleotide-binding</keyword>
<dbReference type="AlphaFoldDB" id="A0A4P9A2U4"/>
<comment type="activity regulation">
    <text evidence="11">Inhibited by UTP.</text>
</comment>
<dbReference type="InterPro" id="IPR015963">
    <property type="entry name" value="Uridylate_kinase_bac"/>
</dbReference>
<feature type="binding site" evidence="11">
    <location>
        <begin position="8"/>
        <end position="11"/>
    </location>
    <ligand>
        <name>ATP</name>
        <dbReference type="ChEBI" id="CHEBI:30616"/>
    </ligand>
</feature>
<evidence type="ECO:0000313" key="14">
    <source>
        <dbReference type="Proteomes" id="UP000310639"/>
    </source>
</evidence>
<protein>
    <recommendedName>
        <fullName evidence="11">Uridylate kinase</fullName>
        <shortName evidence="11">UK</shortName>
        <ecNumber evidence="11">2.7.4.22</ecNumber>
    </recommendedName>
    <alternativeName>
        <fullName evidence="11">Uridine monophosphate kinase</fullName>
        <shortName evidence="11">UMP kinase</shortName>
        <shortName evidence="11">UMPK</shortName>
    </alternativeName>
</protein>
<dbReference type="UniPathway" id="UPA00159">
    <property type="reaction ID" value="UER00275"/>
</dbReference>
<gene>
    <name evidence="11" type="primary">pyrH</name>
    <name evidence="13" type="ORF">FBF37_01300</name>
</gene>
<name>A0A4P9A2U4_9BACT</name>
<dbReference type="Pfam" id="PF00696">
    <property type="entry name" value="AA_kinase"/>
    <property type="match status" value="1"/>
</dbReference>
<feature type="binding site" evidence="11">
    <location>
        <position position="164"/>
    </location>
    <ligand>
        <name>ATP</name>
        <dbReference type="ChEBI" id="CHEBI:30616"/>
    </ligand>
</feature>
<evidence type="ECO:0000256" key="1">
    <source>
        <dbReference type="ARBA" id="ARBA00004496"/>
    </source>
</evidence>
<dbReference type="GO" id="GO:0005737">
    <property type="term" value="C:cytoplasm"/>
    <property type="evidence" value="ECO:0007669"/>
    <property type="project" value="UniProtKB-SubCell"/>
</dbReference>
<evidence type="ECO:0000256" key="3">
    <source>
        <dbReference type="ARBA" id="ARBA00007614"/>
    </source>
</evidence>
<dbReference type="InterPro" id="IPR011817">
    <property type="entry name" value="Uridylate_kinase"/>
</dbReference>
<reference evidence="13 14" key="1">
    <citation type="submission" date="2019-04" db="EMBL/GenBank/DDBJ databases">
        <title>Saccharibacteria TM7 genomes.</title>
        <authorList>
            <person name="Bor B."/>
            <person name="He X."/>
            <person name="Chen T."/>
            <person name="Dewhirst F.E."/>
        </authorList>
    </citation>
    <scope>NUCLEOTIDE SEQUENCE [LARGE SCALE GENOMIC DNA]</scope>
    <source>
        <strain evidence="13 14">BB001</strain>
    </source>
</reference>
<proteinExistence type="inferred from homology"/>
<dbReference type="KEGG" id="nft:FBF37_01300"/>
<evidence type="ECO:0000256" key="7">
    <source>
        <dbReference type="ARBA" id="ARBA00022777"/>
    </source>
</evidence>
<evidence type="ECO:0000256" key="11">
    <source>
        <dbReference type="HAMAP-Rule" id="MF_01220"/>
    </source>
</evidence>
<keyword evidence="8 11" id="KW-0067">ATP-binding</keyword>
<feature type="binding site" evidence="11">
    <location>
        <position position="51"/>
    </location>
    <ligand>
        <name>ATP</name>
        <dbReference type="ChEBI" id="CHEBI:30616"/>
    </ligand>
</feature>
<evidence type="ECO:0000256" key="9">
    <source>
        <dbReference type="ARBA" id="ARBA00022975"/>
    </source>
</evidence>
<dbReference type="OrthoDB" id="9807458at2"/>
<comment type="subcellular location">
    <subcellularLocation>
        <location evidence="1 11">Cytoplasm</location>
    </subcellularLocation>
</comment>
<dbReference type="GO" id="GO:0006225">
    <property type="term" value="P:UDP biosynthetic process"/>
    <property type="evidence" value="ECO:0007669"/>
    <property type="project" value="TreeGrafter"/>
</dbReference>
<comment type="function">
    <text evidence="11">Catalyzes the reversible phosphorylation of UMP to UDP.</text>
</comment>
<dbReference type="GO" id="GO:0033862">
    <property type="term" value="F:UMP kinase activity"/>
    <property type="evidence" value="ECO:0007669"/>
    <property type="project" value="UniProtKB-EC"/>
</dbReference>
<comment type="catalytic activity">
    <reaction evidence="10 11">
        <text>UMP + ATP = UDP + ADP</text>
        <dbReference type="Rhea" id="RHEA:24400"/>
        <dbReference type="ChEBI" id="CHEBI:30616"/>
        <dbReference type="ChEBI" id="CHEBI:57865"/>
        <dbReference type="ChEBI" id="CHEBI:58223"/>
        <dbReference type="ChEBI" id="CHEBI:456216"/>
        <dbReference type="EC" id="2.7.4.22"/>
    </reaction>
</comment>
<dbReference type="SUPFAM" id="SSF53633">
    <property type="entry name" value="Carbamate kinase-like"/>
    <property type="match status" value="1"/>
</dbReference>
<dbReference type="PANTHER" id="PTHR42833">
    <property type="entry name" value="URIDYLATE KINASE"/>
    <property type="match status" value="1"/>
</dbReference>
<dbReference type="GO" id="GO:0005524">
    <property type="term" value="F:ATP binding"/>
    <property type="evidence" value="ECO:0007669"/>
    <property type="project" value="UniProtKB-KW"/>
</dbReference>
<keyword evidence="14" id="KW-1185">Reference proteome</keyword>
<keyword evidence="5 11" id="KW-0808">Transferase</keyword>
<dbReference type="CDD" id="cd04254">
    <property type="entry name" value="AAK_UMPK-PyrH-Ec"/>
    <property type="match status" value="1"/>
</dbReference>
<dbReference type="FunFam" id="3.40.1160.10:FF:000001">
    <property type="entry name" value="Uridylate kinase"/>
    <property type="match status" value="1"/>
</dbReference>
<feature type="binding site" evidence="11">
    <location>
        <position position="167"/>
    </location>
    <ligand>
        <name>ATP</name>
        <dbReference type="ChEBI" id="CHEBI:30616"/>
    </ligand>
</feature>
<dbReference type="Gene3D" id="3.40.1160.10">
    <property type="entry name" value="Acetylglutamate kinase-like"/>
    <property type="match status" value="1"/>
</dbReference>
<dbReference type="EMBL" id="CP040004">
    <property type="protein sequence ID" value="QCT42108.1"/>
    <property type="molecule type" value="Genomic_DNA"/>
</dbReference>
<feature type="binding site" evidence="11">
    <location>
        <position position="55"/>
    </location>
    <ligand>
        <name>ATP</name>
        <dbReference type="ChEBI" id="CHEBI:30616"/>
    </ligand>
</feature>
<evidence type="ECO:0000256" key="2">
    <source>
        <dbReference type="ARBA" id="ARBA00004791"/>
    </source>
</evidence>
<evidence type="ECO:0000256" key="5">
    <source>
        <dbReference type="ARBA" id="ARBA00022679"/>
    </source>
</evidence>
<evidence type="ECO:0000259" key="12">
    <source>
        <dbReference type="Pfam" id="PF00696"/>
    </source>
</evidence>
<keyword evidence="9 11" id="KW-0665">Pyrimidine biosynthesis</keyword>
<keyword evidence="4 11" id="KW-0963">Cytoplasm</keyword>
<evidence type="ECO:0000256" key="8">
    <source>
        <dbReference type="ARBA" id="ARBA00022840"/>
    </source>
</evidence>
<dbReference type="InterPro" id="IPR036393">
    <property type="entry name" value="AceGlu_kinase-like_sf"/>
</dbReference>
<sequence length="235" mass="24999">MYNRILLKLSGEQLQGQYAGGFDHARARWIAEQIKPVVASGTQVVIMVGGGNYVRGAQIAGGGIGDVTAHNAGMLATLINAITLADVFNDDGLATRALSTVEVNQFVDQYTYRRAVSHLEKGRVVVVGCGTGRPFLTTDTAAVNLALEMKCDVVIKATKVDGVYDKDPVKFTDAVKFDQLTYDEVLANPDIGVMDKAAIGLAAEEKKPMIICDLLSDGNIVRAAKGEAVGTRLVV</sequence>
<comment type="similarity">
    <text evidence="3 11">Belongs to the UMP kinase family.</text>
</comment>
<organism evidence="13 14">
    <name type="scientific">Candidatus Nanosynbacter featherlites</name>
    <dbReference type="NCBI Taxonomy" id="2572088"/>
    <lineage>
        <taxon>Bacteria</taxon>
        <taxon>Candidatus Saccharimonadota</taxon>
        <taxon>Candidatus Saccharimonadia</taxon>
        <taxon>Candidatus Nanosynbacterales</taxon>
        <taxon>Candidatus Nanosynbacteraceae</taxon>
        <taxon>Candidatus Nanosynbacter</taxon>
    </lineage>
</organism>
<dbReference type="HAMAP" id="MF_01220_B">
    <property type="entry name" value="PyrH_B"/>
    <property type="match status" value="1"/>
</dbReference>
<feature type="binding site" evidence="11">
    <location>
        <position position="158"/>
    </location>
    <ligand>
        <name>ATP</name>
        <dbReference type="ChEBI" id="CHEBI:30616"/>
    </ligand>
</feature>
<dbReference type="PANTHER" id="PTHR42833:SF4">
    <property type="entry name" value="URIDYLATE KINASE PUMPKIN, CHLOROPLASTIC"/>
    <property type="match status" value="1"/>
</dbReference>